<comment type="caution">
    <text evidence="1">The sequence shown here is derived from an EMBL/GenBank/DDBJ whole genome shotgun (WGS) entry which is preliminary data.</text>
</comment>
<reference evidence="1" key="1">
    <citation type="submission" date="2019-08" db="EMBL/GenBank/DDBJ databases">
        <authorList>
            <person name="Kucharzyk K."/>
            <person name="Murdoch R.W."/>
            <person name="Higgins S."/>
            <person name="Loffler F."/>
        </authorList>
    </citation>
    <scope>NUCLEOTIDE SEQUENCE</scope>
</reference>
<organism evidence="1">
    <name type="scientific">bioreactor metagenome</name>
    <dbReference type="NCBI Taxonomy" id="1076179"/>
    <lineage>
        <taxon>unclassified sequences</taxon>
        <taxon>metagenomes</taxon>
        <taxon>ecological metagenomes</taxon>
    </lineage>
</organism>
<protein>
    <submittedName>
        <fullName evidence="1">Uncharacterized protein</fullName>
    </submittedName>
</protein>
<sequence length="393" mass="42785">MHNQRIDADCARNIRIASVGMRVQNQIAGDDFDTQAEDVSVFGFHVVGRAIDDAGVLFQRQASLGSRYEQVDAARNEAGVSAEVVNHDLSACGNIQQLRRRADGAGRSHEEVDTAARFQVEQSAVAVEQAARSIVHSKYDVAKRCFDVANVIDDPGCQHKVHGLRVRVGGFHAPVRINLCAVRQLNHRAVGGPDALIGVPKVDPLQNGGNGTVCNRVSNRLNLLDNGADNRNAVLAEYVYRTRSKNGLRGCACRFPFVVVIIVEVPRSVGCNNVRQALQIDIFCGGHRHGKVGVFNSLVQVINRFERTAGDIGQVCRRAGVDQVSADEQEAVLIVIDIHAVRHGIQPGKRFRTGEIVHRKQRANVDERVSAQPVDVAVHIGVILACSHLVNEA</sequence>
<evidence type="ECO:0000313" key="1">
    <source>
        <dbReference type="EMBL" id="MPM53553.1"/>
    </source>
</evidence>
<name>A0A645ARR0_9ZZZZ</name>
<gene>
    <name evidence="1" type="ORF">SDC9_100321</name>
</gene>
<accession>A0A645ARR0</accession>
<proteinExistence type="predicted"/>
<dbReference type="AlphaFoldDB" id="A0A645ARR0"/>
<dbReference type="EMBL" id="VSSQ01014391">
    <property type="protein sequence ID" value="MPM53553.1"/>
    <property type="molecule type" value="Genomic_DNA"/>
</dbReference>